<dbReference type="PRINTS" id="PR00154">
    <property type="entry name" value="AMPBINDING"/>
</dbReference>
<dbReference type="STRING" id="474950.SAMN05421771_3253"/>
<dbReference type="Proteomes" id="UP000199024">
    <property type="component" value="Unassembled WGS sequence"/>
</dbReference>
<evidence type="ECO:0000256" key="3">
    <source>
        <dbReference type="ARBA" id="ARBA00023098"/>
    </source>
</evidence>
<accession>A0A1I6MPX1</accession>
<evidence type="ECO:0000259" key="4">
    <source>
        <dbReference type="Pfam" id="PF00501"/>
    </source>
</evidence>
<dbReference type="InterPro" id="IPR000873">
    <property type="entry name" value="AMP-dep_synth/lig_dom"/>
</dbReference>
<dbReference type="RefSeq" id="WP_089840613.1">
    <property type="nucleotide sequence ID" value="NZ_FOZL01000001.1"/>
</dbReference>
<dbReference type="SUPFAM" id="SSF56801">
    <property type="entry name" value="Acetyl-CoA synthetase-like"/>
    <property type="match status" value="1"/>
</dbReference>
<dbReference type="PROSITE" id="PS00455">
    <property type="entry name" value="AMP_BINDING"/>
    <property type="match status" value="1"/>
</dbReference>
<keyword evidence="1" id="KW-0436">Ligase</keyword>
<dbReference type="CDD" id="cd05907">
    <property type="entry name" value="VL_LC_FACS_like"/>
    <property type="match status" value="1"/>
</dbReference>
<sequence>MFSLKTMNDVFAMVATRGDKTVMMWQDAQAQWHPISSKQLYGRVRALAAVFASWGVTKGDRVAILSENRLEWIITDFATLSLGAADVPLYATTTADHVGYMLRDAGAKVLVVSSGEQYAKLAGAGDLPDLEHVIVMDDGDFANAEKFSALMEAAPSLEAPDAAFDTRAQEVAQPDDLATLIYTSGTTGEPKGVMLSHGNLASNINVSTDPLNFTDQDSCISFLPLSHVTARHTDYALMCHGATLAYLPKFDLLVAAMKAVRPTVVIAVPRVYEKIRQGVEGKSAHSPIKRAILKTAVSVGQSHREQTLRGEGPSGLVWSLMDKLVYSKIREAFGGRVRVFVSGGAPLGMDSAGWFADVGIRIFEGYGLTETSPVIAVNYPSAHKIGTVGKPLVNVECRFAPDGELEVKGPSVFHGYWHKPDATKEAFTEDGWFKTGDIGAIDHEGFLSITDRKKELLKTSGGKLIAPQPIENKLKGNTLVGNAALVGDKHKFACVLLSPNFAALEGWAKQQGIATSNRAELVKNPKVIATYQGIVDGVNGSLAQYESIKRMTVVGDEWSVEDGELTPSMKLKRRIIEKKYEKEIGEFYADEASSHK</sequence>
<dbReference type="PANTHER" id="PTHR43272">
    <property type="entry name" value="LONG-CHAIN-FATTY-ACID--COA LIGASE"/>
    <property type="match status" value="1"/>
</dbReference>
<evidence type="ECO:0000313" key="6">
    <source>
        <dbReference type="Proteomes" id="UP000199024"/>
    </source>
</evidence>
<gene>
    <name evidence="5" type="ORF">SAMN05421771_3253</name>
</gene>
<dbReference type="InterPro" id="IPR020459">
    <property type="entry name" value="AMP-binding"/>
</dbReference>
<evidence type="ECO:0000256" key="1">
    <source>
        <dbReference type="ARBA" id="ARBA00022598"/>
    </source>
</evidence>
<name>A0A1I6MPX1_9BACT</name>
<proteinExistence type="predicted"/>
<dbReference type="OrthoDB" id="9765680at2"/>
<dbReference type="EMBL" id="FOZL01000001">
    <property type="protein sequence ID" value="SFS17765.1"/>
    <property type="molecule type" value="Genomic_DNA"/>
</dbReference>
<dbReference type="GO" id="GO:0004467">
    <property type="term" value="F:long-chain fatty acid-CoA ligase activity"/>
    <property type="evidence" value="ECO:0007669"/>
    <property type="project" value="TreeGrafter"/>
</dbReference>
<keyword evidence="2" id="KW-0276">Fatty acid metabolism</keyword>
<dbReference type="AlphaFoldDB" id="A0A1I6MPX1"/>
<dbReference type="PANTHER" id="PTHR43272:SF32">
    <property type="entry name" value="AMP-DEPENDENT SYNTHETASE_LIGASE DOMAIN-CONTAINING PROTEIN"/>
    <property type="match status" value="1"/>
</dbReference>
<dbReference type="Gene3D" id="3.40.50.12780">
    <property type="entry name" value="N-terminal domain of ligase-like"/>
    <property type="match status" value="1"/>
</dbReference>
<evidence type="ECO:0000256" key="2">
    <source>
        <dbReference type="ARBA" id="ARBA00022832"/>
    </source>
</evidence>
<dbReference type="InterPro" id="IPR020845">
    <property type="entry name" value="AMP-binding_CS"/>
</dbReference>
<dbReference type="GO" id="GO:0016020">
    <property type="term" value="C:membrane"/>
    <property type="evidence" value="ECO:0007669"/>
    <property type="project" value="TreeGrafter"/>
</dbReference>
<organism evidence="5 6">
    <name type="scientific">Granulicella pectinivorans</name>
    <dbReference type="NCBI Taxonomy" id="474950"/>
    <lineage>
        <taxon>Bacteria</taxon>
        <taxon>Pseudomonadati</taxon>
        <taxon>Acidobacteriota</taxon>
        <taxon>Terriglobia</taxon>
        <taxon>Terriglobales</taxon>
        <taxon>Acidobacteriaceae</taxon>
        <taxon>Granulicella</taxon>
    </lineage>
</organism>
<dbReference type="Pfam" id="PF00501">
    <property type="entry name" value="AMP-binding"/>
    <property type="match status" value="1"/>
</dbReference>
<feature type="domain" description="AMP-dependent synthetase/ligase" evidence="4">
    <location>
        <begin position="14"/>
        <end position="417"/>
    </location>
</feature>
<keyword evidence="3" id="KW-0443">Lipid metabolism</keyword>
<reference evidence="5 6" key="1">
    <citation type="submission" date="2016-10" db="EMBL/GenBank/DDBJ databases">
        <authorList>
            <person name="de Groot N.N."/>
        </authorList>
    </citation>
    <scope>NUCLEOTIDE SEQUENCE [LARGE SCALE GENOMIC DNA]</scope>
    <source>
        <strain evidence="5 6">DSM 21001</strain>
    </source>
</reference>
<dbReference type="InterPro" id="IPR042099">
    <property type="entry name" value="ANL_N_sf"/>
</dbReference>
<evidence type="ECO:0000313" key="5">
    <source>
        <dbReference type="EMBL" id="SFS17765.1"/>
    </source>
</evidence>
<protein>
    <submittedName>
        <fullName evidence="5">Long-chain acyl-CoA synthetase</fullName>
    </submittedName>
</protein>
<keyword evidence="6" id="KW-1185">Reference proteome</keyword>
<dbReference type="Pfam" id="PF23562">
    <property type="entry name" value="AMP-binding_C_3"/>
    <property type="match status" value="1"/>
</dbReference>